<dbReference type="InterPro" id="IPR007125">
    <property type="entry name" value="H2A/H2B/H3"/>
</dbReference>
<dbReference type="SMART" id="SM00428">
    <property type="entry name" value="H3"/>
    <property type="match status" value="1"/>
</dbReference>
<evidence type="ECO:0000256" key="3">
    <source>
        <dbReference type="ARBA" id="ARBA00010343"/>
    </source>
</evidence>
<dbReference type="GO" id="GO:0005634">
    <property type="term" value="C:nucleus"/>
    <property type="evidence" value="ECO:0007669"/>
    <property type="project" value="UniProtKB-SubCell"/>
</dbReference>
<proteinExistence type="inferred from homology"/>
<feature type="domain" description="Core Histone H2A/H2B/H3" evidence="9">
    <location>
        <begin position="45"/>
        <end position="105"/>
    </location>
</feature>
<keyword evidence="5" id="KW-0238">DNA-binding</keyword>
<reference evidence="10" key="2">
    <citation type="submission" date="2025-09" db="UniProtKB">
        <authorList>
            <consortium name="Ensembl"/>
        </authorList>
    </citation>
    <scope>IDENTIFICATION</scope>
</reference>
<dbReference type="PRINTS" id="PR00622">
    <property type="entry name" value="HISTONEH3"/>
</dbReference>
<dbReference type="GO" id="GO:0003677">
    <property type="term" value="F:DNA binding"/>
    <property type="evidence" value="ECO:0007669"/>
    <property type="project" value="UniProtKB-KW"/>
</dbReference>
<keyword evidence="6" id="KW-0539">Nucleus</keyword>
<dbReference type="Pfam" id="PF00125">
    <property type="entry name" value="Histone"/>
    <property type="match status" value="1"/>
</dbReference>
<evidence type="ECO:0000259" key="9">
    <source>
        <dbReference type="Pfam" id="PF00125"/>
    </source>
</evidence>
<protein>
    <recommendedName>
        <fullName evidence="9">Core Histone H2A/H2B/H3 domain-containing protein</fullName>
    </recommendedName>
</protein>
<keyword evidence="7" id="KW-0544">Nucleosome core</keyword>
<dbReference type="Ensembl" id="ENSSPUT00000013670.1">
    <property type="protein sequence ID" value="ENSSPUP00000012814.1"/>
    <property type="gene ID" value="ENSSPUG00000009876.1"/>
</dbReference>
<evidence type="ECO:0000256" key="1">
    <source>
        <dbReference type="ARBA" id="ARBA00004123"/>
    </source>
</evidence>
<reference evidence="10" key="1">
    <citation type="submission" date="2025-08" db="UniProtKB">
        <authorList>
            <consortium name="Ensembl"/>
        </authorList>
    </citation>
    <scope>IDENTIFICATION</scope>
</reference>
<dbReference type="GO" id="GO:0000786">
    <property type="term" value="C:nucleosome"/>
    <property type="evidence" value="ECO:0007669"/>
    <property type="project" value="UniProtKB-KW"/>
</dbReference>
<evidence type="ECO:0000256" key="6">
    <source>
        <dbReference type="ARBA" id="ARBA00023242"/>
    </source>
</evidence>
<evidence type="ECO:0000256" key="8">
    <source>
        <dbReference type="SAM" id="MobiDB-lite"/>
    </source>
</evidence>
<evidence type="ECO:0000313" key="10">
    <source>
        <dbReference type="Ensembl" id="ENSSPUP00000012814.1"/>
    </source>
</evidence>
<dbReference type="InterPro" id="IPR000164">
    <property type="entry name" value="Histone_H3/CENP-A"/>
</dbReference>
<dbReference type="GeneTree" id="ENSGT01150000286903"/>
<evidence type="ECO:0000256" key="2">
    <source>
        <dbReference type="ARBA" id="ARBA00004286"/>
    </source>
</evidence>
<dbReference type="InterPro" id="IPR009072">
    <property type="entry name" value="Histone-fold"/>
</dbReference>
<dbReference type="Gene3D" id="1.10.20.10">
    <property type="entry name" value="Histone, subunit A"/>
    <property type="match status" value="1"/>
</dbReference>
<sequence length="150" mass="17232">MACTKQTAHKSTGGKAPSKQLTTKAALKSEPSTGRVKKPHSYRPHTVTLCEIRHYQKSTELLIHKLPFQHLVCEIDQDFKTDLRFQSAAIGALQEASEAYLVDLVPKHHSNGFVIIKKKKSFNWLVANGKTRDRIRYWQVFFHFHLCVNF</sequence>
<dbReference type="AlphaFoldDB" id="A0A8D0GS45"/>
<evidence type="ECO:0000256" key="5">
    <source>
        <dbReference type="ARBA" id="ARBA00023125"/>
    </source>
</evidence>
<keyword evidence="4" id="KW-0158">Chromosome</keyword>
<dbReference type="SUPFAM" id="SSF47113">
    <property type="entry name" value="Histone-fold"/>
    <property type="match status" value="1"/>
</dbReference>
<evidence type="ECO:0000313" key="11">
    <source>
        <dbReference type="Proteomes" id="UP000694392"/>
    </source>
</evidence>
<feature type="compositionally biased region" description="Polar residues" evidence="8">
    <location>
        <begin position="1"/>
        <end position="10"/>
    </location>
</feature>
<comment type="similarity">
    <text evidence="3">Belongs to the histone H3 family.</text>
</comment>
<dbReference type="GO" id="GO:0046982">
    <property type="term" value="F:protein heterodimerization activity"/>
    <property type="evidence" value="ECO:0007669"/>
    <property type="project" value="InterPro"/>
</dbReference>
<keyword evidence="11" id="KW-1185">Reference proteome</keyword>
<evidence type="ECO:0000256" key="4">
    <source>
        <dbReference type="ARBA" id="ARBA00022454"/>
    </source>
</evidence>
<dbReference type="PANTHER" id="PTHR11426">
    <property type="entry name" value="HISTONE H3"/>
    <property type="match status" value="1"/>
</dbReference>
<feature type="region of interest" description="Disordered" evidence="8">
    <location>
        <begin position="1"/>
        <end position="41"/>
    </location>
</feature>
<dbReference type="GO" id="GO:0030527">
    <property type="term" value="F:structural constituent of chromatin"/>
    <property type="evidence" value="ECO:0007669"/>
    <property type="project" value="InterPro"/>
</dbReference>
<comment type="subcellular location">
    <subcellularLocation>
        <location evidence="2">Chromosome</location>
    </subcellularLocation>
    <subcellularLocation>
        <location evidence="1">Nucleus</location>
    </subcellularLocation>
</comment>
<organism evidence="10 11">
    <name type="scientific">Sphenodon punctatus</name>
    <name type="common">Tuatara</name>
    <name type="synonym">Hatteria punctata</name>
    <dbReference type="NCBI Taxonomy" id="8508"/>
    <lineage>
        <taxon>Eukaryota</taxon>
        <taxon>Metazoa</taxon>
        <taxon>Chordata</taxon>
        <taxon>Craniata</taxon>
        <taxon>Vertebrata</taxon>
        <taxon>Euteleostomi</taxon>
        <taxon>Lepidosauria</taxon>
        <taxon>Sphenodontia</taxon>
        <taxon>Sphenodontidae</taxon>
        <taxon>Sphenodon</taxon>
    </lineage>
</organism>
<accession>A0A8D0GS45</accession>
<dbReference type="CDD" id="cd22911">
    <property type="entry name" value="HFD_H3"/>
    <property type="match status" value="1"/>
</dbReference>
<evidence type="ECO:0000256" key="7">
    <source>
        <dbReference type="ARBA" id="ARBA00023269"/>
    </source>
</evidence>
<dbReference type="FunFam" id="1.10.20.10:FF:000085">
    <property type="entry name" value="Histone H3.2"/>
    <property type="match status" value="1"/>
</dbReference>
<name>A0A8D0GS45_SPHPU</name>
<dbReference type="Proteomes" id="UP000694392">
    <property type="component" value="Unplaced"/>
</dbReference>